<dbReference type="EMBL" id="LNAL01000008">
    <property type="protein sequence ID" value="KUG07100.1"/>
    <property type="molecule type" value="Genomic_DNA"/>
</dbReference>
<dbReference type="Gene3D" id="1.10.490.110">
    <property type="entry name" value="Uncharacterized conserved protein DUF2267"/>
    <property type="match status" value="1"/>
</dbReference>
<dbReference type="Pfam" id="PF10025">
    <property type="entry name" value="DUF2267"/>
    <property type="match status" value="1"/>
</dbReference>
<gene>
    <name evidence="1" type="ORF">ASU33_04370</name>
</gene>
<dbReference type="InterPro" id="IPR018727">
    <property type="entry name" value="DUF2267"/>
</dbReference>
<accession>A0A9X0L419</accession>
<evidence type="ECO:0000313" key="1">
    <source>
        <dbReference type="EMBL" id="KUG07100.1"/>
    </source>
</evidence>
<sequence length="121" mass="13839">MQNRAQAGRIFRAVLHALRDRIPAEKAAHLGAQLPIIWKGIYFDGYKVRREPIVVRHAQDWLVFVASYDAFAEGHDFPTAEHTRRAFMGVMNALEELLSPGQYSQVVDALHTDIQELLYVH</sequence>
<evidence type="ECO:0008006" key="3">
    <source>
        <dbReference type="Google" id="ProtNLM"/>
    </source>
</evidence>
<dbReference type="AlphaFoldDB" id="A0A9X0L419"/>
<dbReference type="Proteomes" id="UP000054223">
    <property type="component" value="Unassembled WGS sequence"/>
</dbReference>
<reference evidence="1 2" key="1">
    <citation type="submission" date="2015-11" db="EMBL/GenBank/DDBJ databases">
        <title>Solirubrum puertoriconensis gen. nov. an environmental bacteria isolated in Puerto Rico.</title>
        <authorList>
            <person name="Cuebas-Irizarry M.F."/>
            <person name="Montalvo-Rodriguez R."/>
        </authorList>
    </citation>
    <scope>NUCLEOTIDE SEQUENCE [LARGE SCALE GENOMIC DNA]</scope>
    <source>
        <strain evidence="1 2">MC1A</strain>
    </source>
</reference>
<name>A0A9X0L419_SOLP1</name>
<dbReference type="InterPro" id="IPR038282">
    <property type="entry name" value="DUF2267_sf"/>
</dbReference>
<keyword evidence="2" id="KW-1185">Reference proteome</keyword>
<proteinExistence type="predicted"/>
<protein>
    <recommendedName>
        <fullName evidence="3">DUF2267 domain-containing protein</fullName>
    </recommendedName>
</protein>
<organism evidence="1 2">
    <name type="scientific">Solirubrum puertoriconensis</name>
    <dbReference type="NCBI Taxonomy" id="1751427"/>
    <lineage>
        <taxon>Bacteria</taxon>
        <taxon>Pseudomonadati</taxon>
        <taxon>Bacteroidota</taxon>
        <taxon>Cytophagia</taxon>
        <taxon>Cytophagales</taxon>
    </lineage>
</organism>
<comment type="caution">
    <text evidence="1">The sequence shown here is derived from an EMBL/GenBank/DDBJ whole genome shotgun (WGS) entry which is preliminary data.</text>
</comment>
<evidence type="ECO:0000313" key="2">
    <source>
        <dbReference type="Proteomes" id="UP000054223"/>
    </source>
</evidence>